<accession>A0A0F9GPS5</accession>
<protein>
    <submittedName>
        <fullName evidence="1">Uncharacterized protein</fullName>
    </submittedName>
</protein>
<gene>
    <name evidence="1" type="ORF">LCGC14_2094850</name>
</gene>
<feature type="non-terminal residue" evidence="1">
    <location>
        <position position="1"/>
    </location>
</feature>
<evidence type="ECO:0000313" key="1">
    <source>
        <dbReference type="EMBL" id="KKL71450.1"/>
    </source>
</evidence>
<proteinExistence type="predicted"/>
<comment type="caution">
    <text evidence="1">The sequence shown here is derived from an EMBL/GenBank/DDBJ whole genome shotgun (WGS) entry which is preliminary data.</text>
</comment>
<sequence>HDRVDHELSQQGMELLQRLREIGERPAVEGPVIEGAVREIEGEAND</sequence>
<dbReference type="EMBL" id="LAZR01025591">
    <property type="protein sequence ID" value="KKL71450.1"/>
    <property type="molecule type" value="Genomic_DNA"/>
</dbReference>
<name>A0A0F9GPS5_9ZZZZ</name>
<dbReference type="AlphaFoldDB" id="A0A0F9GPS5"/>
<reference evidence="1" key="1">
    <citation type="journal article" date="2015" name="Nature">
        <title>Complex archaea that bridge the gap between prokaryotes and eukaryotes.</title>
        <authorList>
            <person name="Spang A."/>
            <person name="Saw J.H."/>
            <person name="Jorgensen S.L."/>
            <person name="Zaremba-Niedzwiedzka K."/>
            <person name="Martijn J."/>
            <person name="Lind A.E."/>
            <person name="van Eijk R."/>
            <person name="Schleper C."/>
            <person name="Guy L."/>
            <person name="Ettema T.J."/>
        </authorList>
    </citation>
    <scope>NUCLEOTIDE SEQUENCE</scope>
</reference>
<organism evidence="1">
    <name type="scientific">marine sediment metagenome</name>
    <dbReference type="NCBI Taxonomy" id="412755"/>
    <lineage>
        <taxon>unclassified sequences</taxon>
        <taxon>metagenomes</taxon>
        <taxon>ecological metagenomes</taxon>
    </lineage>
</organism>